<dbReference type="AlphaFoldDB" id="A0A7S6UF35"/>
<evidence type="ECO:0000256" key="7">
    <source>
        <dbReference type="ARBA" id="ARBA00022840"/>
    </source>
</evidence>
<evidence type="ECO:0000256" key="10">
    <source>
        <dbReference type="ARBA" id="ARBA00047890"/>
    </source>
</evidence>
<protein>
    <recommendedName>
        <fullName evidence="9 11">7-cyano-7-deazaguanine synthase</fullName>
        <ecNumber evidence="9 11">6.3.4.20</ecNumber>
    </recommendedName>
    <alternativeName>
        <fullName evidence="11">7-cyano-7-carbaguanine synthase</fullName>
    </alternativeName>
    <alternativeName>
        <fullName evidence="11">PreQ(0) synthase</fullName>
    </alternativeName>
    <alternativeName>
        <fullName evidence="11">Queuosine biosynthesis protein QueC</fullName>
    </alternativeName>
</protein>
<evidence type="ECO:0000256" key="3">
    <source>
        <dbReference type="ARBA" id="ARBA00022723"/>
    </source>
</evidence>
<evidence type="ECO:0000313" key="13">
    <source>
        <dbReference type="Proteomes" id="UP000594059"/>
    </source>
</evidence>
<dbReference type="PIRSF" id="PIRSF006293">
    <property type="entry name" value="ExsB"/>
    <property type="match status" value="1"/>
</dbReference>
<accession>A0A7S6UF35</accession>
<comment type="similarity">
    <text evidence="8 11">Belongs to the QueC family.</text>
</comment>
<reference evidence="12 13" key="1">
    <citation type="submission" date="2020-10" db="EMBL/GenBank/DDBJ databases">
        <title>complete genome sequencing of Lysobacter sp. H21R20.</title>
        <authorList>
            <person name="Bae J.-W."/>
            <person name="Lee S.-Y."/>
        </authorList>
    </citation>
    <scope>NUCLEOTIDE SEQUENCE [LARGE SCALE GENOMIC DNA]</scope>
    <source>
        <strain evidence="12 13">H21R20</strain>
    </source>
</reference>
<dbReference type="InterPro" id="IPR014729">
    <property type="entry name" value="Rossmann-like_a/b/a_fold"/>
</dbReference>
<dbReference type="NCBIfam" id="TIGR00364">
    <property type="entry name" value="7-cyano-7-deazaguanine synthase QueC"/>
    <property type="match status" value="1"/>
</dbReference>
<dbReference type="EC" id="6.3.4.20" evidence="9 11"/>
<dbReference type="GO" id="GO:0005524">
    <property type="term" value="F:ATP binding"/>
    <property type="evidence" value="ECO:0007669"/>
    <property type="project" value="UniProtKB-UniRule"/>
</dbReference>
<evidence type="ECO:0000256" key="8">
    <source>
        <dbReference type="ARBA" id="ARBA00037993"/>
    </source>
</evidence>
<dbReference type="InterPro" id="IPR018317">
    <property type="entry name" value="QueC"/>
</dbReference>
<dbReference type="UniPathway" id="UPA00391"/>
<dbReference type="FunFam" id="3.40.50.620:FF:000131">
    <property type="entry name" value="7-cyano-7-deazaguanine synthase"/>
    <property type="match status" value="1"/>
</dbReference>
<evidence type="ECO:0000256" key="9">
    <source>
        <dbReference type="ARBA" id="ARBA00039149"/>
    </source>
</evidence>
<organism evidence="12 13">
    <name type="scientific">Novilysobacter ciconiae</name>
    <dbReference type="NCBI Taxonomy" id="2781022"/>
    <lineage>
        <taxon>Bacteria</taxon>
        <taxon>Pseudomonadati</taxon>
        <taxon>Pseudomonadota</taxon>
        <taxon>Gammaproteobacteria</taxon>
        <taxon>Lysobacterales</taxon>
        <taxon>Lysobacteraceae</taxon>
        <taxon>Novilysobacter</taxon>
    </lineage>
</organism>
<proteinExistence type="inferred from homology"/>
<evidence type="ECO:0000313" key="12">
    <source>
        <dbReference type="EMBL" id="QOW19135.1"/>
    </source>
</evidence>
<dbReference type="PANTHER" id="PTHR42914">
    <property type="entry name" value="7-CYANO-7-DEAZAGUANINE SYNTHASE"/>
    <property type="match status" value="1"/>
</dbReference>
<feature type="binding site" evidence="11">
    <location>
        <position position="202"/>
    </location>
    <ligand>
        <name>Zn(2+)</name>
        <dbReference type="ChEBI" id="CHEBI:29105"/>
    </ligand>
</feature>
<feature type="binding site" evidence="11">
    <location>
        <begin position="21"/>
        <end position="31"/>
    </location>
    <ligand>
        <name>ATP</name>
        <dbReference type="ChEBI" id="CHEBI:30616"/>
    </ligand>
</feature>
<keyword evidence="4 11" id="KW-0547">Nucleotide-binding</keyword>
<dbReference type="CDD" id="cd01995">
    <property type="entry name" value="QueC-like"/>
    <property type="match status" value="1"/>
</dbReference>
<evidence type="ECO:0000256" key="1">
    <source>
        <dbReference type="ARBA" id="ARBA00005061"/>
    </source>
</evidence>
<keyword evidence="5 11" id="KW-0671">Queuosine biosynthesis</keyword>
<name>A0A7S6UF35_9GAMM</name>
<gene>
    <name evidence="11 12" type="primary">queC</name>
    <name evidence="12" type="ORF">INQ41_10885</name>
</gene>
<keyword evidence="2 11" id="KW-0436">Ligase</keyword>
<keyword evidence="7 11" id="KW-0067">ATP-binding</keyword>
<feature type="binding site" evidence="11">
    <location>
        <position position="215"/>
    </location>
    <ligand>
        <name>Zn(2+)</name>
        <dbReference type="ChEBI" id="CHEBI:29105"/>
    </ligand>
</feature>
<keyword evidence="6 11" id="KW-0862">Zinc</keyword>
<comment type="catalytic activity">
    <reaction evidence="10 11">
        <text>7-carboxy-7-carbaguanine + NH4(+) + 2 ATP = 7-cyano-7-carbaguanine + 2 AMP + 2 diphosphate + 2 H(+)</text>
        <dbReference type="Rhea" id="RHEA:27982"/>
        <dbReference type="ChEBI" id="CHEBI:15378"/>
        <dbReference type="ChEBI" id="CHEBI:28938"/>
        <dbReference type="ChEBI" id="CHEBI:30616"/>
        <dbReference type="ChEBI" id="CHEBI:33019"/>
        <dbReference type="ChEBI" id="CHEBI:45075"/>
        <dbReference type="ChEBI" id="CHEBI:61036"/>
        <dbReference type="ChEBI" id="CHEBI:456215"/>
        <dbReference type="EC" id="6.3.4.20"/>
    </reaction>
</comment>
<comment type="function">
    <text evidence="11">Catalyzes the ATP-dependent conversion of 7-carboxy-7-deazaguanine (CDG) to 7-cyano-7-deazaguanine (preQ(0)).</text>
</comment>
<dbReference type="KEGG" id="lcic:INQ41_10885"/>
<keyword evidence="13" id="KW-1185">Reference proteome</keyword>
<evidence type="ECO:0000256" key="6">
    <source>
        <dbReference type="ARBA" id="ARBA00022833"/>
    </source>
</evidence>
<dbReference type="GO" id="GO:0008616">
    <property type="term" value="P:tRNA queuosine(34) biosynthetic process"/>
    <property type="evidence" value="ECO:0007669"/>
    <property type="project" value="UniProtKB-UniRule"/>
</dbReference>
<keyword evidence="3 11" id="KW-0479">Metal-binding</keyword>
<feature type="binding site" evidence="11">
    <location>
        <position position="218"/>
    </location>
    <ligand>
        <name>Zn(2+)</name>
        <dbReference type="ChEBI" id="CHEBI:29105"/>
    </ligand>
</feature>
<sequence>MTSRGADMHGSSDKKKAVVLVSGGMDSAVVIAMAREQGFAPYALSVDYGQRHTSELEAAARVAAQQGAIAHKTVRIDLRSIGGSALTDDIDVPLDEVAGDEAIPVTYVPARNTIMLSVALGWAEVLGSADLFCGVNAVDYSGYPDCRPEFISAFERLANLATKAGVEGAGIRVHAPLQHLSKADIAREGVRLGVDFAATVSCYLADDAGRACGHCDACRLRADGFAAAGIADPTRYV</sequence>
<evidence type="ECO:0000256" key="4">
    <source>
        <dbReference type="ARBA" id="ARBA00022741"/>
    </source>
</evidence>
<evidence type="ECO:0000256" key="2">
    <source>
        <dbReference type="ARBA" id="ARBA00022598"/>
    </source>
</evidence>
<comment type="pathway">
    <text evidence="1 11">Purine metabolism; 7-cyano-7-deazaguanine biosynthesis.</text>
</comment>
<dbReference type="EMBL" id="CP063656">
    <property type="protein sequence ID" value="QOW19135.1"/>
    <property type="molecule type" value="Genomic_DNA"/>
</dbReference>
<feature type="binding site" evidence="11">
    <location>
        <position position="212"/>
    </location>
    <ligand>
        <name>Zn(2+)</name>
        <dbReference type="ChEBI" id="CHEBI:29105"/>
    </ligand>
</feature>
<comment type="cofactor">
    <cofactor evidence="11">
        <name>Zn(2+)</name>
        <dbReference type="ChEBI" id="CHEBI:29105"/>
    </cofactor>
    <text evidence="11">Binds 1 zinc ion per subunit.</text>
</comment>
<evidence type="ECO:0000256" key="5">
    <source>
        <dbReference type="ARBA" id="ARBA00022785"/>
    </source>
</evidence>
<dbReference type="PANTHER" id="PTHR42914:SF1">
    <property type="entry name" value="7-CYANO-7-DEAZAGUANINE SYNTHASE"/>
    <property type="match status" value="1"/>
</dbReference>
<dbReference type="Proteomes" id="UP000594059">
    <property type="component" value="Chromosome"/>
</dbReference>
<dbReference type="SUPFAM" id="SSF52402">
    <property type="entry name" value="Adenine nucleotide alpha hydrolases-like"/>
    <property type="match status" value="1"/>
</dbReference>
<dbReference type="GO" id="GO:0008270">
    <property type="term" value="F:zinc ion binding"/>
    <property type="evidence" value="ECO:0007669"/>
    <property type="project" value="UniProtKB-UniRule"/>
</dbReference>
<dbReference type="Pfam" id="PF06508">
    <property type="entry name" value="QueC"/>
    <property type="match status" value="1"/>
</dbReference>
<dbReference type="Gene3D" id="3.40.50.620">
    <property type="entry name" value="HUPs"/>
    <property type="match status" value="1"/>
</dbReference>
<dbReference type="HAMAP" id="MF_01633">
    <property type="entry name" value="QueC"/>
    <property type="match status" value="1"/>
</dbReference>
<evidence type="ECO:0000256" key="11">
    <source>
        <dbReference type="HAMAP-Rule" id="MF_01633"/>
    </source>
</evidence>
<dbReference type="GO" id="GO:0016879">
    <property type="term" value="F:ligase activity, forming carbon-nitrogen bonds"/>
    <property type="evidence" value="ECO:0007669"/>
    <property type="project" value="UniProtKB-UniRule"/>
</dbReference>